<dbReference type="GeneID" id="64971114"/>
<dbReference type="GO" id="GO:0031048">
    <property type="term" value="P:regulatory ncRNA-mediated heterochromatin formation"/>
    <property type="evidence" value="ECO:0007669"/>
    <property type="project" value="TreeGrafter"/>
</dbReference>
<dbReference type="Gene3D" id="3.40.50.300">
    <property type="entry name" value="P-loop containing nucleotide triphosphate hydrolases"/>
    <property type="match status" value="2"/>
</dbReference>
<evidence type="ECO:0008006" key="7">
    <source>
        <dbReference type="Google" id="ProtNLM"/>
    </source>
</evidence>
<keyword evidence="1" id="KW-0547">Nucleotide-binding</keyword>
<dbReference type="InterPro" id="IPR041677">
    <property type="entry name" value="DNA2/NAM7_AAA_11"/>
</dbReference>
<dbReference type="CDD" id="cd17936">
    <property type="entry name" value="EEXXEc_NFX1"/>
    <property type="match status" value="1"/>
</dbReference>
<dbReference type="SUPFAM" id="SSF52540">
    <property type="entry name" value="P-loop containing nucleoside triphosphate hydrolases"/>
    <property type="match status" value="1"/>
</dbReference>
<keyword evidence="1" id="KW-0347">Helicase</keyword>
<feature type="domain" description="DNA2/NAM7 helicase helicase" evidence="3">
    <location>
        <begin position="682"/>
        <end position="994"/>
    </location>
</feature>
<proteinExistence type="predicted"/>
<dbReference type="Proteomes" id="UP000654913">
    <property type="component" value="Chromosome 2"/>
</dbReference>
<dbReference type="InterPro" id="IPR047187">
    <property type="entry name" value="SF1_C_Upf1"/>
</dbReference>
<name>A0A7R7XGZ0_9EURO</name>
<gene>
    <name evidence="5" type="ORF">APUU_21541A</name>
</gene>
<evidence type="ECO:0000313" key="6">
    <source>
        <dbReference type="Proteomes" id="UP000654913"/>
    </source>
</evidence>
<accession>A0A7R7XGZ0</accession>
<dbReference type="AlphaFoldDB" id="A0A7R7XGZ0"/>
<dbReference type="GO" id="GO:0031380">
    <property type="term" value="C:nuclear RNA-directed RNA polymerase complex"/>
    <property type="evidence" value="ECO:0007669"/>
    <property type="project" value="TreeGrafter"/>
</dbReference>
<dbReference type="GO" id="GO:0004386">
    <property type="term" value="F:helicase activity"/>
    <property type="evidence" value="ECO:0007669"/>
    <property type="project" value="InterPro"/>
</dbReference>
<evidence type="ECO:0000313" key="5">
    <source>
        <dbReference type="EMBL" id="BCS21109.1"/>
    </source>
</evidence>
<feature type="compositionally biased region" description="Polar residues" evidence="2">
    <location>
        <begin position="59"/>
        <end position="69"/>
    </location>
</feature>
<evidence type="ECO:0000259" key="3">
    <source>
        <dbReference type="Pfam" id="PF13086"/>
    </source>
</evidence>
<dbReference type="InterPro" id="IPR041679">
    <property type="entry name" value="DNA2/NAM7-like_C"/>
</dbReference>
<feature type="region of interest" description="Disordered" evidence="2">
    <location>
        <begin position="59"/>
        <end position="112"/>
    </location>
</feature>
<dbReference type="Pfam" id="PF13086">
    <property type="entry name" value="AAA_11"/>
    <property type="match status" value="1"/>
</dbReference>
<dbReference type="PANTHER" id="PTHR10887">
    <property type="entry name" value="DNA2/NAM7 HELICASE FAMILY"/>
    <property type="match status" value="1"/>
</dbReference>
<dbReference type="OrthoDB" id="2423195at2759"/>
<evidence type="ECO:0000256" key="2">
    <source>
        <dbReference type="SAM" id="MobiDB-lite"/>
    </source>
</evidence>
<reference evidence="5" key="2">
    <citation type="submission" date="2021-02" db="EMBL/GenBank/DDBJ databases">
        <title>Aspergillus puulaauensis MK2 genome sequence.</title>
        <authorList>
            <person name="Futagami T."/>
            <person name="Mori K."/>
            <person name="Kadooka C."/>
            <person name="Tanaka T."/>
        </authorList>
    </citation>
    <scope>NUCLEOTIDE SEQUENCE</scope>
    <source>
        <strain evidence="5">MK2</strain>
    </source>
</reference>
<feature type="domain" description="DNA2/NAM7 helicase-like C-terminal" evidence="4">
    <location>
        <begin position="1013"/>
        <end position="1221"/>
    </location>
</feature>
<dbReference type="InterPro" id="IPR027417">
    <property type="entry name" value="P-loop_NTPase"/>
</dbReference>
<dbReference type="CDD" id="cd18808">
    <property type="entry name" value="SF1_C_Upf1"/>
    <property type="match status" value="1"/>
</dbReference>
<feature type="compositionally biased region" description="Basic and acidic residues" evidence="2">
    <location>
        <begin position="93"/>
        <end position="106"/>
    </location>
</feature>
<protein>
    <recommendedName>
        <fullName evidence="7">P-loop containing nucleoside triphosphate hydrolase protein</fullName>
    </recommendedName>
</protein>
<keyword evidence="6" id="KW-1185">Reference proteome</keyword>
<evidence type="ECO:0000256" key="1">
    <source>
        <dbReference type="ARBA" id="ARBA00022806"/>
    </source>
</evidence>
<dbReference type="EMBL" id="AP024444">
    <property type="protein sequence ID" value="BCS21109.1"/>
    <property type="molecule type" value="Genomic_DNA"/>
</dbReference>
<dbReference type="Pfam" id="PF13087">
    <property type="entry name" value="AAA_12"/>
    <property type="match status" value="1"/>
</dbReference>
<sequence length="1227" mass="137267">MANNSNGVPGKRPITLRRRVKDNNGFKNINNLHSKPQPNGQLVENPVGVSGSGHCNAQTRGLNPGNQSPRGILQDANGRATVSRKKNTFHPRKPTDRPIRRAHNESESPTQLKESLEIMLSDIDRSEESRRAVIEHLATEDGLSRVKQTVETKYSVRYSVTTPMFDPDCLLFLRVIAHKDVLKSLIVEKALGTIYNVVYGLNGSRGVSFFQHVVDCLKETLLPAEDDDQQNRHNGLWQLILVTDALLHLLTVNQAAVLRLEFKGMVNDLSALYLYHQQLATEFSSELRQTYGNINKIVDILAMGDNIKIVEPRKRSSASQQSESVVLSRVDFPGDLSDAGRRHDNDHAAIQGVRILPTLSEIYSKRRDFLPTYDACKLPSGHHREGIRRLLDTQFRLLREDTSGLLRDAVRMVIENWNIIVHGSDWTAKRKLVRQKSPTPMRIYYDAQVRHSTGSGVKGIEMEVEFDQLQRIKRLSLEKRRKHWLNSRSLREGGGLVALIDAEVEDDTHVVFLRVSNRDLDRAREVPAGVVRDVVSDVDRAMATLCFPTTPSKEDVSGLVQMTNSRGTERPLILVEFPAVQYNQFEGILCCLQELDRNPSRIPFRKWIQAGVGSLIAGQHLTELPDARSGIPPPLYLKGAMLDLSSIQVRTGDEEGDIMPLILSPRDDPRSMQRRLCQSSTLDSGQAEAMVSALTHELALIQGPPGTGKSYVGIQIAKCLLDNKERLGLGPILCVCYTNHALDQFLGELEASGVSRILRIGSHSPSPLMESFSLQAYKKRGSMSKTRGQGRNIRDSKQVLNELSAGITRVLTELGRGRCFIAQAFLASRHPQYEEQIREGQSAGREQLNIWLSGNGPGDLEGNGEERSIDQLLSVGPWTLTHSERSRLDEYFYSSGKEERLRLLEHLVQVHASEKQLHTSIFTERDSQIFEQVDVVGVTTTGLANNSDLLRTLQAKVLICEEAGEVLESHLLTALLPSVEHAIFIGDHLQLRPKISRRHLSMESDSKGPRYNLDESLFERLAGTNLSMASRGSAAAESVTFEFPVAQLNHQRRMHPSIASLIREQLYPKLRDHPNTSFYPEVPGVKRRLFWLDHENIEDPGDPEDPMQSKTNKWEAQMVTALVAHLCRQGKYKRGEIAVLTPYVAQLKLLKGMLENIVDLIINDNDLADLGDYDVEDLAAGKGRAMKGSLSDQLRMATVDNFQGEEASVVIISLVRSNRARQGATLI</sequence>
<feature type="compositionally biased region" description="Basic residues" evidence="2">
    <location>
        <begin position="82"/>
        <end position="92"/>
    </location>
</feature>
<evidence type="ECO:0000259" key="4">
    <source>
        <dbReference type="Pfam" id="PF13087"/>
    </source>
</evidence>
<reference evidence="5" key="1">
    <citation type="submission" date="2021-01" db="EMBL/GenBank/DDBJ databases">
        <authorList>
            <consortium name="Aspergillus puulaauensis MK2 genome sequencing consortium"/>
            <person name="Kazuki M."/>
            <person name="Futagami T."/>
        </authorList>
    </citation>
    <scope>NUCLEOTIDE SEQUENCE</scope>
    <source>
        <strain evidence="5">MK2</strain>
    </source>
</reference>
<dbReference type="PANTHER" id="PTHR10887:SF445">
    <property type="entry name" value="NFX1-TYPE ZINC FINGER-CONTAINING PROTEIN 1"/>
    <property type="match status" value="1"/>
</dbReference>
<keyword evidence="1" id="KW-0378">Hydrolase</keyword>
<dbReference type="RefSeq" id="XP_041553303.1">
    <property type="nucleotide sequence ID" value="XM_041700304.1"/>
</dbReference>
<dbReference type="KEGG" id="apuu:APUU_21541A"/>
<keyword evidence="1" id="KW-0067">ATP-binding</keyword>
<organism evidence="5 6">
    <name type="scientific">Aspergillus puulaauensis</name>
    <dbReference type="NCBI Taxonomy" id="1220207"/>
    <lineage>
        <taxon>Eukaryota</taxon>
        <taxon>Fungi</taxon>
        <taxon>Dikarya</taxon>
        <taxon>Ascomycota</taxon>
        <taxon>Pezizomycotina</taxon>
        <taxon>Eurotiomycetes</taxon>
        <taxon>Eurotiomycetidae</taxon>
        <taxon>Eurotiales</taxon>
        <taxon>Aspergillaceae</taxon>
        <taxon>Aspergillus</taxon>
    </lineage>
</organism>
<dbReference type="InterPro" id="IPR045055">
    <property type="entry name" value="DNA2/NAM7-like"/>
</dbReference>